<sequence>MQQPISKDLIKRYLKGNCTLRERALVKELMRNGEAKVLFDEVLDEHPIDDYAKTDGKQLEVWAKKFHEHLNASGNDNVKPIGNRAWLKYAAVLSFLMLTIGSYILLHKRNTADTLIAMQQTVNPNGKLVQIKLSDNTTVMLNAASKLKYPTHFNGKTREVYLEGEAFFDVAHDTQHPFIVHTSQLKVNVLGTSFNVKDYSAEKEIAITVATGKVGVITNGYSGKTYMLLPGQQLHYSIANQFISQNKVDLNEVAAWQSGMLIYHNETLENISRQMERWYDVKFNFKNEAVRHMRFSLKQKNDRLENVMRTLKFAGGIRYSIAGKTVSIW</sequence>
<dbReference type="EMBL" id="FNAI01000002">
    <property type="protein sequence ID" value="SDD77772.1"/>
    <property type="molecule type" value="Genomic_DNA"/>
</dbReference>
<feature type="transmembrane region" description="Helical" evidence="1">
    <location>
        <begin position="86"/>
        <end position="106"/>
    </location>
</feature>
<keyword evidence="1" id="KW-1133">Transmembrane helix</keyword>
<feature type="domain" description="FecR protein" evidence="2">
    <location>
        <begin position="125"/>
        <end position="214"/>
    </location>
</feature>
<evidence type="ECO:0000259" key="2">
    <source>
        <dbReference type="Pfam" id="PF04773"/>
    </source>
</evidence>
<name>A0A1G6XI98_9SPHI</name>
<dbReference type="Pfam" id="PF16344">
    <property type="entry name" value="FecR_C"/>
    <property type="match status" value="1"/>
</dbReference>
<dbReference type="GO" id="GO:0016989">
    <property type="term" value="F:sigma factor antagonist activity"/>
    <property type="evidence" value="ECO:0007669"/>
    <property type="project" value="TreeGrafter"/>
</dbReference>
<feature type="domain" description="Protein FecR C-terminal" evidence="3">
    <location>
        <begin position="261"/>
        <end position="328"/>
    </location>
</feature>
<proteinExistence type="predicted"/>
<dbReference type="STRING" id="1391627.SAMN05216464_102542"/>
<dbReference type="InterPro" id="IPR032508">
    <property type="entry name" value="FecR_C"/>
</dbReference>
<dbReference type="FunFam" id="2.60.120.1440:FF:000001">
    <property type="entry name" value="Putative anti-sigma factor"/>
    <property type="match status" value="1"/>
</dbReference>
<dbReference type="InterPro" id="IPR012373">
    <property type="entry name" value="Ferrdict_sens_TM"/>
</dbReference>
<protein>
    <submittedName>
        <fullName evidence="4">FecR family protein</fullName>
    </submittedName>
</protein>
<reference evidence="4 5" key="1">
    <citation type="submission" date="2016-10" db="EMBL/GenBank/DDBJ databases">
        <authorList>
            <person name="de Groot N.N."/>
        </authorList>
    </citation>
    <scope>NUCLEOTIDE SEQUENCE [LARGE SCALE GENOMIC DNA]</scope>
    <source>
        <strain evidence="4 5">47C3B</strain>
    </source>
</reference>
<dbReference type="PANTHER" id="PTHR30273:SF2">
    <property type="entry name" value="PROTEIN FECR"/>
    <property type="match status" value="1"/>
</dbReference>
<dbReference type="InterPro" id="IPR006860">
    <property type="entry name" value="FecR"/>
</dbReference>
<keyword evidence="5" id="KW-1185">Reference proteome</keyword>
<dbReference type="Gene3D" id="2.60.120.1440">
    <property type="match status" value="1"/>
</dbReference>
<gene>
    <name evidence="4" type="ORF">SAMN05216464_102542</name>
</gene>
<evidence type="ECO:0000259" key="3">
    <source>
        <dbReference type="Pfam" id="PF16344"/>
    </source>
</evidence>
<evidence type="ECO:0000313" key="5">
    <source>
        <dbReference type="Proteomes" id="UP000199072"/>
    </source>
</evidence>
<dbReference type="PANTHER" id="PTHR30273">
    <property type="entry name" value="PERIPLASMIC SIGNAL SENSOR AND SIGMA FACTOR ACTIVATOR FECR-RELATED"/>
    <property type="match status" value="1"/>
</dbReference>
<evidence type="ECO:0000256" key="1">
    <source>
        <dbReference type="SAM" id="Phobius"/>
    </source>
</evidence>
<evidence type="ECO:0000313" key="4">
    <source>
        <dbReference type="EMBL" id="SDD77772.1"/>
    </source>
</evidence>
<dbReference type="PIRSF" id="PIRSF018266">
    <property type="entry name" value="FecR"/>
    <property type="match status" value="1"/>
</dbReference>
<dbReference type="Pfam" id="PF04773">
    <property type="entry name" value="FecR"/>
    <property type="match status" value="1"/>
</dbReference>
<accession>A0A1G6XI98</accession>
<dbReference type="Gene3D" id="3.55.50.30">
    <property type="match status" value="1"/>
</dbReference>
<organism evidence="4 5">
    <name type="scientific">Mucilaginibacter pineti</name>
    <dbReference type="NCBI Taxonomy" id="1391627"/>
    <lineage>
        <taxon>Bacteria</taxon>
        <taxon>Pseudomonadati</taxon>
        <taxon>Bacteroidota</taxon>
        <taxon>Sphingobacteriia</taxon>
        <taxon>Sphingobacteriales</taxon>
        <taxon>Sphingobacteriaceae</taxon>
        <taxon>Mucilaginibacter</taxon>
    </lineage>
</organism>
<dbReference type="Proteomes" id="UP000199072">
    <property type="component" value="Unassembled WGS sequence"/>
</dbReference>
<dbReference type="AlphaFoldDB" id="A0A1G6XI98"/>
<keyword evidence="1" id="KW-0812">Transmembrane</keyword>
<keyword evidence="1" id="KW-0472">Membrane</keyword>